<evidence type="ECO:0000313" key="2">
    <source>
        <dbReference type="Proteomes" id="UP000807115"/>
    </source>
</evidence>
<gene>
    <name evidence="1" type="ORF">BDA96_03G281900</name>
</gene>
<reference evidence="1" key="2">
    <citation type="submission" date="2020-10" db="EMBL/GenBank/DDBJ databases">
        <authorList>
            <person name="Cooper E.A."/>
            <person name="Brenton Z.W."/>
            <person name="Flinn B.S."/>
            <person name="Jenkins J."/>
            <person name="Shu S."/>
            <person name="Flowers D."/>
            <person name="Luo F."/>
            <person name="Wang Y."/>
            <person name="Xia P."/>
            <person name="Barry K."/>
            <person name="Daum C."/>
            <person name="Lipzen A."/>
            <person name="Yoshinaga Y."/>
            <person name="Schmutz J."/>
            <person name="Saski C."/>
            <person name="Vermerris W."/>
            <person name="Kresovich S."/>
        </authorList>
    </citation>
    <scope>NUCLEOTIDE SEQUENCE</scope>
</reference>
<accession>A0A921UNQ7</accession>
<dbReference type="AlphaFoldDB" id="A0A921UNQ7"/>
<evidence type="ECO:0000313" key="1">
    <source>
        <dbReference type="EMBL" id="KAG0538962.1"/>
    </source>
</evidence>
<dbReference type="Proteomes" id="UP000807115">
    <property type="component" value="Chromosome 3"/>
</dbReference>
<name>A0A921UNQ7_SORBI</name>
<dbReference type="EMBL" id="CM027682">
    <property type="protein sequence ID" value="KAG0538962.1"/>
    <property type="molecule type" value="Genomic_DNA"/>
</dbReference>
<proteinExistence type="predicted"/>
<sequence>MRRVWFAWSGTGMGEICPLDWGWGRGAGQICCSGDENVLLIPVGLPSYP</sequence>
<organism evidence="1 2">
    <name type="scientific">Sorghum bicolor</name>
    <name type="common">Sorghum</name>
    <name type="synonym">Sorghum vulgare</name>
    <dbReference type="NCBI Taxonomy" id="4558"/>
    <lineage>
        <taxon>Eukaryota</taxon>
        <taxon>Viridiplantae</taxon>
        <taxon>Streptophyta</taxon>
        <taxon>Embryophyta</taxon>
        <taxon>Tracheophyta</taxon>
        <taxon>Spermatophyta</taxon>
        <taxon>Magnoliopsida</taxon>
        <taxon>Liliopsida</taxon>
        <taxon>Poales</taxon>
        <taxon>Poaceae</taxon>
        <taxon>PACMAD clade</taxon>
        <taxon>Panicoideae</taxon>
        <taxon>Andropogonodae</taxon>
        <taxon>Andropogoneae</taxon>
        <taxon>Sorghinae</taxon>
        <taxon>Sorghum</taxon>
    </lineage>
</organism>
<protein>
    <submittedName>
        <fullName evidence="1">Uncharacterized protein</fullName>
    </submittedName>
</protein>
<comment type="caution">
    <text evidence="1">The sequence shown here is derived from an EMBL/GenBank/DDBJ whole genome shotgun (WGS) entry which is preliminary data.</text>
</comment>
<reference evidence="1" key="1">
    <citation type="journal article" date="2019" name="BMC Genomics">
        <title>A new reference genome for Sorghum bicolor reveals high levels of sequence similarity between sweet and grain genotypes: implications for the genetics of sugar metabolism.</title>
        <authorList>
            <person name="Cooper E.A."/>
            <person name="Brenton Z.W."/>
            <person name="Flinn B.S."/>
            <person name="Jenkins J."/>
            <person name="Shu S."/>
            <person name="Flowers D."/>
            <person name="Luo F."/>
            <person name="Wang Y."/>
            <person name="Xia P."/>
            <person name="Barry K."/>
            <person name="Daum C."/>
            <person name="Lipzen A."/>
            <person name="Yoshinaga Y."/>
            <person name="Schmutz J."/>
            <person name="Saski C."/>
            <person name="Vermerris W."/>
            <person name="Kresovich S."/>
        </authorList>
    </citation>
    <scope>NUCLEOTIDE SEQUENCE</scope>
</reference>